<dbReference type="Proteomes" id="UP000299102">
    <property type="component" value="Unassembled WGS sequence"/>
</dbReference>
<dbReference type="EMBL" id="BGZK01001198">
    <property type="protein sequence ID" value="GBP74178.1"/>
    <property type="molecule type" value="Genomic_DNA"/>
</dbReference>
<dbReference type="AlphaFoldDB" id="A0A4C1YDS1"/>
<evidence type="ECO:0000313" key="1">
    <source>
        <dbReference type="EMBL" id="GBP74178.1"/>
    </source>
</evidence>
<sequence length="186" mass="20686">MKKVQSKFKEAKAYLWLRLQESRNGYCAAAGASPAGTRGPGVDTTIAAHRQTEMRRHFQRRVLSQRRCTPRKAFKLIWSRLDELSVKCLLYANDQVILAPSACGLQEMLNKMNDSVNKRCMKVNEGETKVMVFKSAECDLLTEEPPASRDGRAKFGNGGGAAGAHARFKGFYCINRPKSAEELSAV</sequence>
<keyword evidence="2" id="KW-1185">Reference proteome</keyword>
<protein>
    <recommendedName>
        <fullName evidence="3">Reverse transcriptase domain-containing protein</fullName>
    </recommendedName>
</protein>
<comment type="caution">
    <text evidence="1">The sequence shown here is derived from an EMBL/GenBank/DDBJ whole genome shotgun (WGS) entry which is preliminary data.</text>
</comment>
<reference evidence="1 2" key="1">
    <citation type="journal article" date="2019" name="Commun. Biol.">
        <title>The bagworm genome reveals a unique fibroin gene that provides high tensile strength.</title>
        <authorList>
            <person name="Kono N."/>
            <person name="Nakamura H."/>
            <person name="Ohtoshi R."/>
            <person name="Tomita M."/>
            <person name="Numata K."/>
            <person name="Arakawa K."/>
        </authorList>
    </citation>
    <scope>NUCLEOTIDE SEQUENCE [LARGE SCALE GENOMIC DNA]</scope>
</reference>
<evidence type="ECO:0000313" key="2">
    <source>
        <dbReference type="Proteomes" id="UP000299102"/>
    </source>
</evidence>
<accession>A0A4C1YDS1</accession>
<dbReference type="OrthoDB" id="425681at2759"/>
<organism evidence="1 2">
    <name type="scientific">Eumeta variegata</name>
    <name type="common">Bagworm moth</name>
    <name type="synonym">Eumeta japonica</name>
    <dbReference type="NCBI Taxonomy" id="151549"/>
    <lineage>
        <taxon>Eukaryota</taxon>
        <taxon>Metazoa</taxon>
        <taxon>Ecdysozoa</taxon>
        <taxon>Arthropoda</taxon>
        <taxon>Hexapoda</taxon>
        <taxon>Insecta</taxon>
        <taxon>Pterygota</taxon>
        <taxon>Neoptera</taxon>
        <taxon>Endopterygota</taxon>
        <taxon>Lepidoptera</taxon>
        <taxon>Glossata</taxon>
        <taxon>Ditrysia</taxon>
        <taxon>Tineoidea</taxon>
        <taxon>Psychidae</taxon>
        <taxon>Oiketicinae</taxon>
        <taxon>Eumeta</taxon>
    </lineage>
</organism>
<gene>
    <name evidence="1" type="ORF">EVAR_48227_1</name>
</gene>
<name>A0A4C1YDS1_EUMVA</name>
<proteinExistence type="predicted"/>
<evidence type="ECO:0008006" key="3">
    <source>
        <dbReference type="Google" id="ProtNLM"/>
    </source>
</evidence>